<feature type="region of interest" description="Disordered" evidence="1">
    <location>
        <begin position="425"/>
        <end position="469"/>
    </location>
</feature>
<name>A0ABY9I0T2_9ACTN</name>
<feature type="region of interest" description="Disordered" evidence="1">
    <location>
        <begin position="346"/>
        <end position="387"/>
    </location>
</feature>
<keyword evidence="2" id="KW-0472">Membrane</keyword>
<dbReference type="EMBL" id="CP120992">
    <property type="protein sequence ID" value="WLQ40455.1"/>
    <property type="molecule type" value="Genomic_DNA"/>
</dbReference>
<protein>
    <submittedName>
        <fullName evidence="3">Uncharacterized protein</fullName>
    </submittedName>
</protein>
<feature type="compositionally biased region" description="Basic residues" evidence="1">
    <location>
        <begin position="361"/>
        <end position="377"/>
    </location>
</feature>
<keyword evidence="2" id="KW-1133">Transmembrane helix</keyword>
<evidence type="ECO:0000313" key="3">
    <source>
        <dbReference type="EMBL" id="WLQ40455.1"/>
    </source>
</evidence>
<sequence length="542" mass="57684">MKPFEWPKSISGRLSTDAGQGAIDYAGVVVVVVAVVGGMAATGVGGDLTQRITAQICSLTGGSNCDLTTTDAKGPKSEDKDKAYRPVLCNTKNEQTDSGQEAKIAFVKLGSKFTMKREEFTDESETLPNGDKGTGKRIVITVQEGGEAGLTTGLKAKIAGKKAKVLDLGAGVEVKDGDSWVFSDPEKAAEFQKKVKDLQDSPPKEAGKGFLRVFGVDLDEDERKNFNKEYKDNHITTDETKVKGNAELGLEGETGNNVYGISGAVDASGVKRVARNNWLHPPVISTTRDFEVSAKGKRNWGKNDGPAKRKGEAGIGFNGAITVTRYADGPDKGKLARIDVVKTVTKEGSNATSAEADKQGKGKSKRAAGKGKHRKGAKGTVKGGNKDAYKDVETTTTTLAFPPESQMTDEQRRNREMTEEAIGRGNNDIVGKSEGKPNTDGRSLTNMMTESVPENSPDEAGTPPEKSIDPYARLLHDNAISSRTTHQLKANSKESGFELKAGVSLGYTAKSDTETGRIKKAEFLGAPGENGTRSFKPIAACS</sequence>
<evidence type="ECO:0000313" key="4">
    <source>
        <dbReference type="Proteomes" id="UP001229952"/>
    </source>
</evidence>
<organism evidence="3 4">
    <name type="scientific">Streptomyces laculatispora</name>
    <dbReference type="NCBI Taxonomy" id="887464"/>
    <lineage>
        <taxon>Bacteria</taxon>
        <taxon>Bacillati</taxon>
        <taxon>Actinomycetota</taxon>
        <taxon>Actinomycetes</taxon>
        <taxon>Kitasatosporales</taxon>
        <taxon>Streptomycetaceae</taxon>
        <taxon>Streptomyces</taxon>
    </lineage>
</organism>
<feature type="compositionally biased region" description="Polar residues" evidence="1">
    <location>
        <begin position="440"/>
        <end position="454"/>
    </location>
</feature>
<evidence type="ECO:0000256" key="2">
    <source>
        <dbReference type="SAM" id="Phobius"/>
    </source>
</evidence>
<evidence type="ECO:0000256" key="1">
    <source>
        <dbReference type="SAM" id="MobiDB-lite"/>
    </source>
</evidence>
<accession>A0ABY9I0T2</accession>
<gene>
    <name evidence="3" type="ORF">P8A22_10885</name>
</gene>
<keyword evidence="4" id="KW-1185">Reference proteome</keyword>
<feature type="transmembrane region" description="Helical" evidence="2">
    <location>
        <begin position="21"/>
        <end position="41"/>
    </location>
</feature>
<keyword evidence="2" id="KW-0812">Transmembrane</keyword>
<dbReference type="RefSeq" id="WP_306086836.1">
    <property type="nucleotide sequence ID" value="NZ_CP120992.1"/>
</dbReference>
<dbReference type="Proteomes" id="UP001229952">
    <property type="component" value="Chromosome"/>
</dbReference>
<proteinExistence type="predicted"/>
<reference evidence="3 4" key="1">
    <citation type="submission" date="2023-03" db="EMBL/GenBank/DDBJ databases">
        <title>Isolation and description of six Streptomyces strains from soil environments, able to metabolize different microbial glucans.</title>
        <authorList>
            <person name="Widen T."/>
            <person name="Larsbrink J."/>
        </authorList>
    </citation>
    <scope>NUCLEOTIDE SEQUENCE [LARGE SCALE GENOMIC DNA]</scope>
    <source>
        <strain evidence="3 4">Mut2</strain>
    </source>
</reference>